<proteinExistence type="predicted"/>
<dbReference type="InterPro" id="IPR014718">
    <property type="entry name" value="GH-type_carb-bd"/>
</dbReference>
<organism evidence="1 2">
    <name type="scientific">Cohnella fermenti</name>
    <dbReference type="NCBI Taxonomy" id="2565925"/>
    <lineage>
        <taxon>Bacteria</taxon>
        <taxon>Bacillati</taxon>
        <taxon>Bacillota</taxon>
        <taxon>Bacilli</taxon>
        <taxon>Bacillales</taxon>
        <taxon>Paenibacillaceae</taxon>
        <taxon>Cohnella</taxon>
    </lineage>
</organism>
<dbReference type="GO" id="GO:0016853">
    <property type="term" value="F:isomerase activity"/>
    <property type="evidence" value="ECO:0007669"/>
    <property type="project" value="InterPro"/>
</dbReference>
<dbReference type="InterPro" id="IPR008183">
    <property type="entry name" value="Aldose_1/G6P_1-epimerase"/>
</dbReference>
<dbReference type="OrthoDB" id="9795355at2"/>
<evidence type="ECO:0000313" key="1">
    <source>
        <dbReference type="EMBL" id="THF75461.1"/>
    </source>
</evidence>
<dbReference type="Gene3D" id="2.70.98.10">
    <property type="match status" value="1"/>
</dbReference>
<dbReference type="RefSeq" id="WP_136371909.1">
    <property type="nucleotide sequence ID" value="NZ_SSOB01000031.1"/>
</dbReference>
<comment type="caution">
    <text evidence="1">The sequence shown here is derived from an EMBL/GenBank/DDBJ whole genome shotgun (WGS) entry which is preliminary data.</text>
</comment>
<dbReference type="GO" id="GO:0005975">
    <property type="term" value="P:carbohydrate metabolic process"/>
    <property type="evidence" value="ECO:0007669"/>
    <property type="project" value="InterPro"/>
</dbReference>
<dbReference type="GO" id="GO:0030246">
    <property type="term" value="F:carbohydrate binding"/>
    <property type="evidence" value="ECO:0007669"/>
    <property type="project" value="InterPro"/>
</dbReference>
<dbReference type="CDD" id="cd01081">
    <property type="entry name" value="Aldose_epim"/>
    <property type="match status" value="1"/>
</dbReference>
<name>A0A4S4BL28_9BACL</name>
<evidence type="ECO:0000313" key="2">
    <source>
        <dbReference type="Proteomes" id="UP000310636"/>
    </source>
</evidence>
<dbReference type="InterPro" id="IPR011013">
    <property type="entry name" value="Gal_mutarotase_sf_dom"/>
</dbReference>
<keyword evidence="2" id="KW-1185">Reference proteome</keyword>
<sequence length="283" mass="31880">MLDNGLHLASGRWRATVLPGFGANTVRLRYMDQDILRYPDRMEQLRGNPHVYGMPLLIPPNRVKDGTFGFDGRTYRLEINEPRHANHIHGGMADAPFTIVRASGREAVCEYENRGERYPFPFRMTVSASVNDDGFRQEIVILNTGDTDMPVVLGIHTTFIEPDSFRVPIGQRWETNDRYLPTGRMLELTEREREYREGCLAGGEPISGFYTASGQRAIIGDFGYWASDHFTQWVLFNGGGGKGFLCVEPQSGPVNGLNRTDGYLRLPRGESARFWTAVSREGA</sequence>
<reference evidence="1 2" key="1">
    <citation type="submission" date="2019-04" db="EMBL/GenBank/DDBJ databases">
        <title>Cohnella sp. nov. isolated from preserved vegetables.</title>
        <authorList>
            <person name="Lin S.-Y."/>
            <person name="Hung M.-H."/>
            <person name="Young C.-C."/>
        </authorList>
    </citation>
    <scope>NUCLEOTIDE SEQUENCE [LARGE SCALE GENOMIC DNA]</scope>
    <source>
        <strain evidence="1 2">CC-MHH1044</strain>
    </source>
</reference>
<dbReference type="Proteomes" id="UP000310636">
    <property type="component" value="Unassembled WGS sequence"/>
</dbReference>
<accession>A0A4S4BL28</accession>
<dbReference type="Pfam" id="PF01263">
    <property type="entry name" value="Aldose_epim"/>
    <property type="match status" value="1"/>
</dbReference>
<dbReference type="EMBL" id="SSOB01000031">
    <property type="protein sequence ID" value="THF75461.1"/>
    <property type="molecule type" value="Genomic_DNA"/>
</dbReference>
<gene>
    <name evidence="1" type="ORF">E6C55_21645</name>
</gene>
<dbReference type="AlphaFoldDB" id="A0A4S4BL28"/>
<dbReference type="SUPFAM" id="SSF74650">
    <property type="entry name" value="Galactose mutarotase-like"/>
    <property type="match status" value="1"/>
</dbReference>
<protein>
    <submittedName>
        <fullName evidence="1">Aldose 1-epimerase</fullName>
    </submittedName>
</protein>